<keyword evidence="2" id="KW-0067">ATP-binding</keyword>
<feature type="binding site" evidence="2">
    <location>
        <begin position="144"/>
        <end position="151"/>
    </location>
    <ligand>
        <name>ATP</name>
        <dbReference type="ChEBI" id="CHEBI:30616"/>
    </ligand>
</feature>
<gene>
    <name evidence="4" type="ORF">ABFY20_20110</name>
</gene>
<proteinExistence type="predicted"/>
<dbReference type="PANTHER" id="PTHR13504:SF39">
    <property type="entry name" value="CELL FILAMENTATION PROTEIN"/>
    <property type="match status" value="1"/>
</dbReference>
<evidence type="ECO:0000256" key="2">
    <source>
        <dbReference type="PIRSR" id="PIRSR640198-2"/>
    </source>
</evidence>
<keyword evidence="4" id="KW-0614">Plasmid</keyword>
<name>A0AB39BN51_9MICO</name>
<dbReference type="SUPFAM" id="SSF140931">
    <property type="entry name" value="Fic-like"/>
    <property type="match status" value="1"/>
</dbReference>
<evidence type="ECO:0000256" key="1">
    <source>
        <dbReference type="PIRSR" id="PIRSR640198-1"/>
    </source>
</evidence>
<feature type="active site" evidence="1">
    <location>
        <position position="140"/>
    </location>
</feature>
<dbReference type="PANTHER" id="PTHR13504">
    <property type="entry name" value="FIDO DOMAIN-CONTAINING PROTEIN DDB_G0283145"/>
    <property type="match status" value="1"/>
</dbReference>
<reference evidence="4" key="1">
    <citation type="submission" date="2024-05" db="EMBL/GenBank/DDBJ databases">
        <title>Herbiconiux sp. A18JL235.</title>
        <authorList>
            <person name="Zhang G."/>
        </authorList>
    </citation>
    <scope>NUCLEOTIDE SEQUENCE</scope>
    <source>
        <strain evidence="4">A18JL235</strain>
        <plasmid evidence="4">unnamed2</plasmid>
    </source>
</reference>
<evidence type="ECO:0000313" key="4">
    <source>
        <dbReference type="EMBL" id="XDI07617.1"/>
    </source>
</evidence>
<keyword evidence="2" id="KW-0547">Nucleotide-binding</keyword>
<accession>A0AB39BN51</accession>
<geneLocation type="plasmid" evidence="4">
    <name>unnamed2</name>
</geneLocation>
<dbReference type="InterPro" id="IPR040198">
    <property type="entry name" value="Fido_containing"/>
</dbReference>
<protein>
    <submittedName>
        <fullName evidence="4">Fic family protein</fullName>
    </submittedName>
</protein>
<dbReference type="EMBL" id="CP162513">
    <property type="protein sequence ID" value="XDI07617.1"/>
    <property type="molecule type" value="Genomic_DNA"/>
</dbReference>
<organism evidence="4">
    <name type="scientific">Herbiconiux sp. A18JL235</name>
    <dbReference type="NCBI Taxonomy" id="3152363"/>
    <lineage>
        <taxon>Bacteria</taxon>
        <taxon>Bacillati</taxon>
        <taxon>Actinomycetota</taxon>
        <taxon>Actinomycetes</taxon>
        <taxon>Micrococcales</taxon>
        <taxon>Microbacteriaceae</taxon>
        <taxon>Herbiconiux</taxon>
    </lineage>
</organism>
<dbReference type="PROSITE" id="PS51459">
    <property type="entry name" value="FIDO"/>
    <property type="match status" value="1"/>
</dbReference>
<dbReference type="GO" id="GO:0005524">
    <property type="term" value="F:ATP binding"/>
    <property type="evidence" value="ECO:0007669"/>
    <property type="project" value="UniProtKB-KW"/>
</dbReference>
<dbReference type="Gene3D" id="1.10.3290.10">
    <property type="entry name" value="Fido-like domain"/>
    <property type="match status" value="1"/>
</dbReference>
<evidence type="ECO:0000259" key="3">
    <source>
        <dbReference type="PROSITE" id="PS51459"/>
    </source>
</evidence>
<dbReference type="InterPro" id="IPR003812">
    <property type="entry name" value="Fido"/>
</dbReference>
<dbReference type="Pfam" id="PF02661">
    <property type="entry name" value="Fic"/>
    <property type="match status" value="1"/>
</dbReference>
<dbReference type="AlphaFoldDB" id="A0AB39BN51"/>
<feature type="domain" description="Fido" evidence="3">
    <location>
        <begin position="63"/>
        <end position="197"/>
    </location>
</feature>
<sequence length="202" mass="22306">MAEFSSPYNDTPVDPEDAEAFVDGVSFETKAELYAAEAQALADARDELYAGISSGELTVADLTTPYALTDIHAACYGSIWKWAGAIRVRELSIGVAPEHIREALYAELDQLNWQTSNLDSAGLTPEFVAMSAHHHLVKIHPFVDGNGRVTRLYADVLLLAMTGDRIFEWTDEPVYFEALRRADASMNPDELLTIIEAKVIDE</sequence>
<dbReference type="RefSeq" id="WP_368499982.1">
    <property type="nucleotide sequence ID" value="NZ_CP162513.1"/>
</dbReference>
<dbReference type="InterPro" id="IPR036597">
    <property type="entry name" value="Fido-like_dom_sf"/>
</dbReference>